<dbReference type="CDD" id="cd02208">
    <property type="entry name" value="cupin_RmlC-like"/>
    <property type="match status" value="1"/>
</dbReference>
<dbReference type="InterPro" id="IPR013096">
    <property type="entry name" value="Cupin_2"/>
</dbReference>
<dbReference type="STRING" id="199441.BkAM31D_09860"/>
<proteinExistence type="predicted"/>
<keyword evidence="4" id="KW-1185">Reference proteome</keyword>
<sequence>MAKQMQATITDLNAEKHLLPMEWGGIQWLCGQDIDPESEMTFGMVFINAGDSNPRHIHPNCEEIIFVLSGECDHTLGDETYHLKPGMMLRIPRNVPHNATVTSWEPCRMIIAYSAPDRQTIGE</sequence>
<dbReference type="PANTHER" id="PTHR35848">
    <property type="entry name" value="OXALATE-BINDING PROTEIN"/>
    <property type="match status" value="1"/>
</dbReference>
<feature type="domain" description="Cupin type-2" evidence="2">
    <location>
        <begin position="45"/>
        <end position="112"/>
    </location>
</feature>
<dbReference type="Gene3D" id="2.60.120.10">
    <property type="entry name" value="Jelly Rolls"/>
    <property type="match status" value="1"/>
</dbReference>
<dbReference type="SUPFAM" id="SSF51182">
    <property type="entry name" value="RmlC-like cupins"/>
    <property type="match status" value="1"/>
</dbReference>
<dbReference type="EMBL" id="CP020814">
    <property type="protein sequence ID" value="ARK30139.1"/>
    <property type="molecule type" value="Genomic_DNA"/>
</dbReference>
<dbReference type="GO" id="GO:0046872">
    <property type="term" value="F:metal ion binding"/>
    <property type="evidence" value="ECO:0007669"/>
    <property type="project" value="UniProtKB-KW"/>
</dbReference>
<accession>A0A1X9M9K6</accession>
<dbReference type="InterPro" id="IPR051610">
    <property type="entry name" value="GPI/OXD"/>
</dbReference>
<evidence type="ECO:0000256" key="1">
    <source>
        <dbReference type="ARBA" id="ARBA00022723"/>
    </source>
</evidence>
<dbReference type="AlphaFoldDB" id="A0A1X9M9K6"/>
<evidence type="ECO:0000313" key="4">
    <source>
        <dbReference type="Proteomes" id="UP000193006"/>
    </source>
</evidence>
<reference evidence="3 4" key="1">
    <citation type="submission" date="2017-04" db="EMBL/GenBank/DDBJ databases">
        <title>Bacillus krulwichiae AM31D Genome sequencing and assembly.</title>
        <authorList>
            <person name="Krulwich T.A."/>
            <person name="Anastor L."/>
            <person name="Ehrlich R."/>
            <person name="Ehrlich G.D."/>
            <person name="Janto B."/>
        </authorList>
    </citation>
    <scope>NUCLEOTIDE SEQUENCE [LARGE SCALE GENOMIC DNA]</scope>
    <source>
        <strain evidence="3 4">AM31D</strain>
    </source>
</reference>
<protein>
    <submittedName>
        <fullName evidence="3">Cupin domain protein</fullName>
    </submittedName>
</protein>
<dbReference type="InterPro" id="IPR014710">
    <property type="entry name" value="RmlC-like_jellyroll"/>
</dbReference>
<dbReference type="KEGG" id="bkw:BkAM31D_09860"/>
<dbReference type="Pfam" id="PF07883">
    <property type="entry name" value="Cupin_2"/>
    <property type="match status" value="1"/>
</dbReference>
<evidence type="ECO:0000259" key="2">
    <source>
        <dbReference type="Pfam" id="PF07883"/>
    </source>
</evidence>
<dbReference type="PANTHER" id="PTHR35848:SF6">
    <property type="entry name" value="CUPIN TYPE-2 DOMAIN-CONTAINING PROTEIN"/>
    <property type="match status" value="1"/>
</dbReference>
<dbReference type="InterPro" id="IPR011051">
    <property type="entry name" value="RmlC_Cupin_sf"/>
</dbReference>
<organism evidence="3 4">
    <name type="scientific">Halalkalibacter krulwichiae</name>
    <dbReference type="NCBI Taxonomy" id="199441"/>
    <lineage>
        <taxon>Bacteria</taxon>
        <taxon>Bacillati</taxon>
        <taxon>Bacillota</taxon>
        <taxon>Bacilli</taxon>
        <taxon>Bacillales</taxon>
        <taxon>Bacillaceae</taxon>
        <taxon>Halalkalibacter</taxon>
    </lineage>
</organism>
<keyword evidence="1" id="KW-0479">Metal-binding</keyword>
<name>A0A1X9M9K6_9BACI</name>
<dbReference type="RefSeq" id="WP_235820564.1">
    <property type="nucleotide sequence ID" value="NZ_CP020814.1"/>
</dbReference>
<dbReference type="Proteomes" id="UP000193006">
    <property type="component" value="Chromosome"/>
</dbReference>
<gene>
    <name evidence="3" type="ORF">BkAM31D_09860</name>
</gene>
<evidence type="ECO:0000313" key="3">
    <source>
        <dbReference type="EMBL" id="ARK30139.1"/>
    </source>
</evidence>